<evidence type="ECO:0000313" key="2">
    <source>
        <dbReference type="Proteomes" id="UP001590950"/>
    </source>
</evidence>
<dbReference type="PANTHER" id="PTHR11799">
    <property type="entry name" value="PARAOXONASE"/>
    <property type="match status" value="1"/>
</dbReference>
<dbReference type="Proteomes" id="UP001590950">
    <property type="component" value="Unassembled WGS sequence"/>
</dbReference>
<dbReference type="InterPro" id="IPR011042">
    <property type="entry name" value="6-blade_b-propeller_TolB-like"/>
</dbReference>
<protein>
    <recommendedName>
        <fullName evidence="3">Serum paraoxonase/arylesterase</fullName>
    </recommendedName>
</protein>
<evidence type="ECO:0000313" key="1">
    <source>
        <dbReference type="EMBL" id="KAL2037516.1"/>
    </source>
</evidence>
<dbReference type="PANTHER" id="PTHR11799:SF12">
    <property type="entry name" value="PARAOXONASE-RELATED"/>
    <property type="match status" value="1"/>
</dbReference>
<dbReference type="EMBL" id="JBEFKJ010000040">
    <property type="protein sequence ID" value="KAL2037516.1"/>
    <property type="molecule type" value="Genomic_DNA"/>
</dbReference>
<proteinExistence type="predicted"/>
<organism evidence="1 2">
    <name type="scientific">Stereocaulon virgatum</name>
    <dbReference type="NCBI Taxonomy" id="373712"/>
    <lineage>
        <taxon>Eukaryota</taxon>
        <taxon>Fungi</taxon>
        <taxon>Dikarya</taxon>
        <taxon>Ascomycota</taxon>
        <taxon>Pezizomycotina</taxon>
        <taxon>Lecanoromycetes</taxon>
        <taxon>OSLEUM clade</taxon>
        <taxon>Lecanoromycetidae</taxon>
        <taxon>Lecanorales</taxon>
        <taxon>Lecanorineae</taxon>
        <taxon>Stereocaulaceae</taxon>
        <taxon>Stereocaulon</taxon>
    </lineage>
</organism>
<accession>A0ABR3ZXR8</accession>
<sequence>MALLRNIALALAAFTGLVAYFWSSLSLRAEVLGMTRPKTLLQNLHGEDFYVIPDTLHCEDLHHHLPSGSLFGASEVDPETRWKWFPPIGKFDYKAATTRGSFVVINPETRSSKRLSLTGFNGPFITHGIDIWSSKDEPSSVYIFAVNHLANPAYVASEGKIQPEARSQIEVFHHTIGTSEAKHLRSIWHPLIRTPNDIYARDRNSIFVTNDHKYRDGLMRYPEDLVLTSAWSEIVSIEILDMSTKNSSERINVTSTKPKMQNPNGLGHGKNENEILVVRAAAGILEMAHLDEPFVDPVLHFTQSLQFNYTLDNPSYFRDPYAKETGRDTSGYVMAGLTRASKFPNRKGDPSIATFAPEADSQSGERILFLDDGKMVSTASTAVLVAIDPKKNGGNKQAWLFVTGPMTAGIASMKIDL</sequence>
<dbReference type="InterPro" id="IPR051288">
    <property type="entry name" value="Serum_paraoxonase/arylesterase"/>
</dbReference>
<dbReference type="Gene3D" id="2.120.10.30">
    <property type="entry name" value="TolB, C-terminal domain"/>
    <property type="match status" value="1"/>
</dbReference>
<keyword evidence="2" id="KW-1185">Reference proteome</keyword>
<comment type="caution">
    <text evidence="1">The sequence shown here is derived from an EMBL/GenBank/DDBJ whole genome shotgun (WGS) entry which is preliminary data.</text>
</comment>
<evidence type="ECO:0008006" key="3">
    <source>
        <dbReference type="Google" id="ProtNLM"/>
    </source>
</evidence>
<reference evidence="1 2" key="1">
    <citation type="submission" date="2024-09" db="EMBL/GenBank/DDBJ databases">
        <title>Rethinking Asexuality: The Enigmatic Case of Functional Sexual Genes in Lepraria (Stereocaulaceae).</title>
        <authorList>
            <person name="Doellman M."/>
            <person name="Sun Y."/>
            <person name="Barcenas-Pena A."/>
            <person name="Lumbsch H.T."/>
            <person name="Grewe F."/>
        </authorList>
    </citation>
    <scope>NUCLEOTIDE SEQUENCE [LARGE SCALE GENOMIC DNA]</scope>
    <source>
        <strain evidence="1 2">Mercado 3170</strain>
    </source>
</reference>
<name>A0ABR3ZXR8_9LECA</name>
<gene>
    <name evidence="1" type="ORF">N7G274_009797</name>
</gene>